<dbReference type="Proteomes" id="UP001386437">
    <property type="component" value="Unassembled WGS sequence"/>
</dbReference>
<evidence type="ECO:0000256" key="3">
    <source>
        <dbReference type="ARBA" id="ARBA00022448"/>
    </source>
</evidence>
<feature type="transmembrane region" description="Helical" evidence="9">
    <location>
        <begin position="104"/>
        <end position="130"/>
    </location>
</feature>
<feature type="transmembrane region" description="Helical" evidence="9">
    <location>
        <begin position="142"/>
        <end position="163"/>
    </location>
</feature>
<dbReference type="RefSeq" id="WP_336599521.1">
    <property type="nucleotide sequence ID" value="NZ_JACFYJ010000034.1"/>
</dbReference>
<evidence type="ECO:0000256" key="2">
    <source>
        <dbReference type="ARBA" id="ARBA00007783"/>
    </source>
</evidence>
<dbReference type="InterPro" id="IPR013525">
    <property type="entry name" value="ABC2_TM"/>
</dbReference>
<organism evidence="11 12">
    <name type="scientific">Paraburkholderia bengalensis</name>
    <dbReference type="NCBI Taxonomy" id="2747562"/>
    <lineage>
        <taxon>Bacteria</taxon>
        <taxon>Pseudomonadati</taxon>
        <taxon>Pseudomonadota</taxon>
        <taxon>Betaproteobacteria</taxon>
        <taxon>Burkholderiales</taxon>
        <taxon>Burkholderiaceae</taxon>
        <taxon>Paraburkholderia</taxon>
    </lineage>
</organism>
<evidence type="ECO:0000256" key="9">
    <source>
        <dbReference type="RuleBase" id="RU361157"/>
    </source>
</evidence>
<keyword evidence="7" id="KW-0625">Polysaccharide transport</keyword>
<evidence type="ECO:0000256" key="6">
    <source>
        <dbReference type="ARBA" id="ARBA00022989"/>
    </source>
</evidence>
<feature type="domain" description="ABC transmembrane type-2" evidence="10">
    <location>
        <begin position="28"/>
        <end position="252"/>
    </location>
</feature>
<keyword evidence="4 9" id="KW-1003">Cell membrane</keyword>
<dbReference type="PANTHER" id="PTHR30413:SF10">
    <property type="entry name" value="CAPSULE POLYSACCHARIDE EXPORT INNER-MEMBRANE PROTEIN CTRC"/>
    <property type="match status" value="1"/>
</dbReference>
<evidence type="ECO:0000256" key="5">
    <source>
        <dbReference type="ARBA" id="ARBA00022692"/>
    </source>
</evidence>
<evidence type="ECO:0000256" key="8">
    <source>
        <dbReference type="ARBA" id="ARBA00023136"/>
    </source>
</evidence>
<dbReference type="EMBL" id="JACFYJ010000034">
    <property type="protein sequence ID" value="MEI5999466.1"/>
    <property type="molecule type" value="Genomic_DNA"/>
</dbReference>
<accession>A0ABU8IVA2</accession>
<evidence type="ECO:0000313" key="11">
    <source>
        <dbReference type="EMBL" id="MEI5999466.1"/>
    </source>
</evidence>
<name>A0ABU8IVA2_9BURK</name>
<dbReference type="PROSITE" id="PS51012">
    <property type="entry name" value="ABC_TM2"/>
    <property type="match status" value="1"/>
</dbReference>
<comment type="caution">
    <text evidence="11">The sequence shown here is derived from an EMBL/GenBank/DDBJ whole genome shotgun (WGS) entry which is preliminary data.</text>
</comment>
<keyword evidence="6 9" id="KW-1133">Transmembrane helix</keyword>
<reference evidence="11 12" key="1">
    <citation type="journal article" date="2022" name="Arch. Microbiol.">
        <title>Paraburkholderia bengalensis sp. nov. isolated from roots of Oryza sativa, IR64.</title>
        <authorList>
            <person name="Nag P."/>
            <person name="Mondal N."/>
            <person name="Sarkar J."/>
            <person name="Das S."/>
        </authorList>
    </citation>
    <scope>NUCLEOTIDE SEQUENCE [LARGE SCALE GENOMIC DNA]</scope>
    <source>
        <strain evidence="11 12">IR64_4_BI</strain>
    </source>
</reference>
<dbReference type="PANTHER" id="PTHR30413">
    <property type="entry name" value="INNER MEMBRANE TRANSPORT PERMEASE"/>
    <property type="match status" value="1"/>
</dbReference>
<evidence type="ECO:0000259" key="10">
    <source>
        <dbReference type="PROSITE" id="PS51012"/>
    </source>
</evidence>
<keyword evidence="7" id="KW-0762">Sugar transport</keyword>
<feature type="transmembrane region" description="Helical" evidence="9">
    <location>
        <begin position="63"/>
        <end position="83"/>
    </location>
</feature>
<evidence type="ECO:0000256" key="1">
    <source>
        <dbReference type="ARBA" id="ARBA00004651"/>
    </source>
</evidence>
<sequence length="260" mass="29142">MVSFRTSVDHVWLLARQELVDRHRENALGAAWLLLQPLAFIVLFSTVFSHFMRARLGADTDPYLYTVYLISGLLMWNLFANIVSRLASVYSGKAHLIRKIGVDLWIMPLHIVVAEWAVYAIAMTFFAVFLLVVGHPLSSRWFLLPAVVLLVSAFAYGIGIMLGTIDVFIPDVKNVLTIALQFGFWLTPVVYLADILPLWAQHAMHLNPVFWAVDAVHDIVVWHRWPPFKEIAALAATCAVSLVAGRALVGRLGAEVRDLL</sequence>
<keyword evidence="12" id="KW-1185">Reference proteome</keyword>
<feature type="transmembrane region" description="Helical" evidence="9">
    <location>
        <begin position="175"/>
        <end position="200"/>
    </location>
</feature>
<evidence type="ECO:0000256" key="7">
    <source>
        <dbReference type="ARBA" id="ARBA00023047"/>
    </source>
</evidence>
<keyword evidence="3 9" id="KW-0813">Transport</keyword>
<dbReference type="Pfam" id="PF01061">
    <property type="entry name" value="ABC2_membrane"/>
    <property type="match status" value="1"/>
</dbReference>
<comment type="similarity">
    <text evidence="2 9">Belongs to the ABC-2 integral membrane protein family.</text>
</comment>
<protein>
    <recommendedName>
        <fullName evidence="9">Transport permease protein</fullName>
    </recommendedName>
</protein>
<gene>
    <name evidence="11" type="ORF">H3V53_20310</name>
</gene>
<keyword evidence="5 9" id="KW-0812">Transmembrane</keyword>
<comment type="subcellular location">
    <subcellularLocation>
        <location evidence="9">Cell inner membrane</location>
        <topology evidence="9">Multi-pass membrane protein</topology>
    </subcellularLocation>
    <subcellularLocation>
        <location evidence="1">Cell membrane</location>
        <topology evidence="1">Multi-pass membrane protein</topology>
    </subcellularLocation>
</comment>
<evidence type="ECO:0000313" key="12">
    <source>
        <dbReference type="Proteomes" id="UP001386437"/>
    </source>
</evidence>
<keyword evidence="8 9" id="KW-0472">Membrane</keyword>
<evidence type="ECO:0000256" key="4">
    <source>
        <dbReference type="ARBA" id="ARBA00022475"/>
    </source>
</evidence>
<feature type="transmembrane region" description="Helical" evidence="9">
    <location>
        <begin position="31"/>
        <end position="51"/>
    </location>
</feature>
<dbReference type="InterPro" id="IPR047817">
    <property type="entry name" value="ABC2_TM_bact-type"/>
</dbReference>
<proteinExistence type="inferred from homology"/>
<comment type="caution">
    <text evidence="9">Lacks conserved residue(s) required for the propagation of feature annotation.</text>
</comment>